<dbReference type="RefSeq" id="WP_014553993.1">
    <property type="nucleotide sequence ID" value="NC_017455.1"/>
</dbReference>
<feature type="binding site" evidence="4">
    <location>
        <position position="181"/>
    </location>
    <ligand>
        <name>L-glutamate</name>
        <dbReference type="ChEBI" id="CHEBI:29985"/>
    </ligand>
</feature>
<keyword evidence="2 4" id="KW-0413">Isomerase</keyword>
<dbReference type="EMBL" id="CP002175">
    <property type="protein sequence ID" value="ADO77976.1"/>
    <property type="molecule type" value="Genomic_DNA"/>
</dbReference>
<dbReference type="GO" id="GO:0019553">
    <property type="term" value="P:L-glutamate catabolic process via L-citramalate"/>
    <property type="evidence" value="ECO:0007669"/>
    <property type="project" value="UniProtKB-UniRule"/>
</dbReference>
<dbReference type="AlphaFoldDB" id="E3DQY7"/>
<keyword evidence="7" id="KW-1185">Reference proteome</keyword>
<accession>E3DQY7</accession>
<comment type="catalytic activity">
    <reaction evidence="4">
        <text>(2S,3S)-3-methyl-L-aspartate = L-glutamate</text>
        <dbReference type="Rhea" id="RHEA:12857"/>
        <dbReference type="ChEBI" id="CHEBI:29985"/>
        <dbReference type="ChEBI" id="CHEBI:58724"/>
        <dbReference type="EC" id="5.4.99.1"/>
    </reaction>
</comment>
<keyword evidence="1 4" id="KW-0846">Cobalamin</keyword>
<evidence type="ECO:0000256" key="5">
    <source>
        <dbReference type="SAM" id="Coils"/>
    </source>
</evidence>
<feature type="binding site" evidence="4">
    <location>
        <position position="68"/>
    </location>
    <ligand>
        <name>adenosylcob(III)alamin</name>
        <dbReference type="ChEBI" id="CHEBI:18408"/>
    </ligand>
</feature>
<dbReference type="InterPro" id="IPR016176">
    <property type="entry name" value="Cbl-dep_enz_cat"/>
</dbReference>
<feature type="binding site" evidence="4">
    <location>
        <position position="123"/>
    </location>
    <ligand>
        <name>adenosylcob(III)alamin</name>
        <dbReference type="ChEBI" id="CHEBI:18408"/>
    </ligand>
</feature>
<feature type="binding site" evidence="4">
    <location>
        <position position="177"/>
    </location>
    <ligand>
        <name>L-glutamate</name>
        <dbReference type="ChEBI" id="CHEBI:29985"/>
    </ligand>
</feature>
<feature type="binding site" evidence="4">
    <location>
        <position position="171"/>
    </location>
    <ligand>
        <name>L-glutamate</name>
        <dbReference type="ChEBI" id="CHEBI:29985"/>
    </ligand>
</feature>
<dbReference type="PATRIC" id="fig|572479.3.peg.1884"/>
<feature type="binding site" evidence="4">
    <location>
        <begin position="149"/>
        <end position="150"/>
    </location>
    <ligand>
        <name>L-glutamate</name>
        <dbReference type="ChEBI" id="CHEBI:29985"/>
    </ligand>
</feature>
<dbReference type="HAMAP" id="MF_01923">
    <property type="entry name" value="Me_Asp_mutase_E"/>
    <property type="match status" value="1"/>
</dbReference>
<proteinExistence type="inferred from homology"/>
<feature type="binding site" evidence="4">
    <location>
        <position position="324"/>
    </location>
    <ligand>
        <name>adenosylcob(III)alamin</name>
        <dbReference type="ChEBI" id="CHEBI:18408"/>
    </ligand>
</feature>
<dbReference type="PIRSF" id="PIRSF001495">
    <property type="entry name" value="Met_asp_mut_epsi"/>
    <property type="match status" value="1"/>
</dbReference>
<evidence type="ECO:0000313" key="6">
    <source>
        <dbReference type="EMBL" id="ADO77976.1"/>
    </source>
</evidence>
<comment type="pathway">
    <text evidence="4">Amino-acid degradation; L-glutamate degradation via mesaconate pathway; acetate and pyruvate from L-glutamate: step 1/4.</text>
</comment>
<sequence>MKIENKKWSLEKFNQIREEVLKQWPTGQDVDLEEAIEYQKNIEPKKRVTAKLKEAKESGITLIQPRAGVALIDKHIELLRFLQDEGKADILPTTIDSYTRQNNYEDAEAGIKESREEKRSMLNGFPAVNHGVQGCREVVEALASPLQVRHGTPDARLLAEITLAGGFTDFEGGGISYNIPYAKEVSIERTIYDWQYVDRLVGLYEENGISINREPFGPLTGTLVPPSVSHTVALVEGLLAAEQGVKNLTLGYGQCGNLVQDVAALESLRELAAEYFADFKDIMLTTVFHQWMGGFPQDEAQAFAVISWGASTAALGNATKVITKTTHEALGIPTKEANAEGLKASKQVINMLRDQSLASNDKLEKEKEMIKKETKQIMDHVLELGKGDLAQGVVKAFKAGVIDIPFAPSRFNAGKILPARDNEGAVRYLDHGNLPFTEEIVKFHQKKLEDRGKDEGREASFQMVIDDIYAVGQGELVGRPKKNKKEENSCK</sequence>
<dbReference type="GO" id="GO:0019670">
    <property type="term" value="P:anaerobic L-glutamate catabolic process"/>
    <property type="evidence" value="ECO:0007669"/>
    <property type="project" value="InterPro"/>
</dbReference>
<feature type="binding site" evidence="4">
    <location>
        <position position="328"/>
    </location>
    <ligand>
        <name>adenosylcob(III)alamin</name>
        <dbReference type="ChEBI" id="CHEBI:18408"/>
    </ligand>
</feature>
<reference evidence="7" key="1">
    <citation type="submission" date="2010-10" db="EMBL/GenBank/DDBJ databases">
        <title>The complete genome of Halanaerobium praevalens DSM 2228.</title>
        <authorList>
            <consortium name="US DOE Joint Genome Institute (JGI-PGF)"/>
            <person name="Lucas S."/>
            <person name="Copeland A."/>
            <person name="Lapidus A."/>
            <person name="Glavina del Rio T."/>
            <person name="Dalin E."/>
            <person name="Tice H."/>
            <person name="Bruce D."/>
            <person name="Goodwin L."/>
            <person name="Pitluck S."/>
            <person name="Kyrpides N."/>
            <person name="Mavromatis K."/>
            <person name="Ivanova N."/>
            <person name="Ovchinnikova G."/>
            <person name="Chertkov O."/>
            <person name="Detter J.C."/>
            <person name="Han C."/>
            <person name="Larimer F."/>
            <person name="Land M."/>
            <person name="Hauser L."/>
            <person name="Markowitz V."/>
            <person name="Cheng J.-F."/>
            <person name="Hugenholtz P."/>
            <person name="Woyke T."/>
            <person name="Wu D."/>
            <person name="Tindall B."/>
            <person name="Pomrenke H.G."/>
            <person name="Brambilla E."/>
            <person name="Klenk H.-P."/>
            <person name="Eisen J.A."/>
        </authorList>
    </citation>
    <scope>NUCLEOTIDE SEQUENCE [LARGE SCALE GENOMIC DNA]</scope>
    <source>
        <strain evidence="7">ATCC 33744 / DSM 2228 / GSL</strain>
    </source>
</reference>
<feature type="binding site" evidence="4">
    <location>
        <position position="295"/>
    </location>
    <ligand>
        <name>adenosylcob(III)alamin</name>
        <dbReference type="ChEBI" id="CHEBI:18408"/>
    </ligand>
</feature>
<dbReference type="Gene3D" id="3.20.20.240">
    <property type="entry name" value="Methylmalonyl-CoA mutase"/>
    <property type="match status" value="1"/>
</dbReference>
<evidence type="ECO:0000256" key="2">
    <source>
        <dbReference type="ARBA" id="ARBA00023235"/>
    </source>
</evidence>
<feature type="binding site" evidence="4">
    <location>
        <position position="100"/>
    </location>
    <ligand>
        <name>L-glutamate</name>
        <dbReference type="ChEBI" id="CHEBI:29985"/>
    </ligand>
</feature>
<dbReference type="SUPFAM" id="SSF51703">
    <property type="entry name" value="Cobalamin (vitamin B12)-dependent enzymes"/>
    <property type="match status" value="1"/>
</dbReference>
<feature type="coiled-coil region" evidence="5">
    <location>
        <begin position="353"/>
        <end position="380"/>
    </location>
</feature>
<dbReference type="Proteomes" id="UP000006866">
    <property type="component" value="Chromosome"/>
</dbReference>
<feature type="binding site" evidence="4">
    <location>
        <position position="332"/>
    </location>
    <ligand>
        <name>adenosylcob(III)alamin</name>
        <dbReference type="ChEBI" id="CHEBI:18408"/>
    </ligand>
</feature>
<evidence type="ECO:0000256" key="1">
    <source>
        <dbReference type="ARBA" id="ARBA00022628"/>
    </source>
</evidence>
<dbReference type="EC" id="5.4.99.1" evidence="4"/>
<dbReference type="GO" id="GO:0050097">
    <property type="term" value="F:methylaspartate mutase activity"/>
    <property type="evidence" value="ECO:0007669"/>
    <property type="project" value="UniProtKB-UniRule"/>
</dbReference>
<reference evidence="6 7" key="2">
    <citation type="journal article" date="2011" name="Stand. Genomic Sci.">
        <title>Complete genome sequence of the extremely halophilic Halanaerobium praevalens type strain (GSL).</title>
        <authorList>
            <person name="Ivanova N."/>
            <person name="Sikorski J."/>
            <person name="Chertkov O."/>
            <person name="Nolan M."/>
            <person name="Lucas S."/>
            <person name="Hammon N."/>
            <person name="Deshpande S."/>
            <person name="Cheng J.F."/>
            <person name="Tapia R."/>
            <person name="Han C."/>
            <person name="Goodwin L."/>
            <person name="Pitluck S."/>
            <person name="Huntemann M."/>
            <person name="Liolios K."/>
            <person name="Pagani I."/>
            <person name="Mavromatis K."/>
            <person name="Ovchinikova G."/>
            <person name="Pati A."/>
            <person name="Chen A."/>
            <person name="Palaniappan K."/>
            <person name="Land M."/>
            <person name="Hauser L."/>
            <person name="Brambilla E.M."/>
            <person name="Kannan K.P."/>
            <person name="Rohde M."/>
            <person name="Tindall B.J."/>
            <person name="Goker M."/>
            <person name="Detter J.C."/>
            <person name="Woyke T."/>
            <person name="Bristow J."/>
            <person name="Eisen J.A."/>
            <person name="Markowitz V."/>
            <person name="Hugenholtz P."/>
            <person name="Kyrpides N.C."/>
            <person name="Klenk H.P."/>
            <person name="Lapidus A."/>
        </authorList>
    </citation>
    <scope>NUCLEOTIDE SEQUENCE [LARGE SCALE GENOMIC DNA]</scope>
    <source>
        <strain evidence="7">ATCC 33744 / DSM 2228 / GSL</strain>
    </source>
</reference>
<name>E3DQY7_HALPG</name>
<evidence type="ECO:0000256" key="4">
    <source>
        <dbReference type="HAMAP-Rule" id="MF_01923"/>
    </source>
</evidence>
<feature type="binding site" evidence="4">
    <location>
        <position position="180"/>
    </location>
    <ligand>
        <name>adenosylcob(III)alamin</name>
        <dbReference type="ChEBI" id="CHEBI:18408"/>
    </ligand>
</feature>
<dbReference type="GO" id="GO:0031419">
    <property type="term" value="F:cobalamin binding"/>
    <property type="evidence" value="ECO:0007669"/>
    <property type="project" value="UniProtKB-KW"/>
</dbReference>
<dbReference type="eggNOG" id="COG4865">
    <property type="taxonomic scope" value="Bacteria"/>
</dbReference>
<dbReference type="InterPro" id="IPR006396">
    <property type="entry name" value="Glu_mut_E"/>
</dbReference>
<dbReference type="OrthoDB" id="9763360at2"/>
<dbReference type="NCBIfam" id="TIGR01503">
    <property type="entry name" value="MthylAspMut_E"/>
    <property type="match status" value="1"/>
</dbReference>
<comment type="subunit">
    <text evidence="4">Heterotetramer composed of 2 epsilon subunits (GlmE) and 2 sigma subunits (GlmS). GlmE exists as a homodimer and GlmS as a monomer.</text>
</comment>
<organism evidence="6 7">
    <name type="scientific">Halanaerobium praevalens (strain ATCC 33744 / DSM 2228 / GSL)</name>
    <dbReference type="NCBI Taxonomy" id="572479"/>
    <lineage>
        <taxon>Bacteria</taxon>
        <taxon>Bacillati</taxon>
        <taxon>Bacillota</taxon>
        <taxon>Clostridia</taxon>
        <taxon>Halanaerobiales</taxon>
        <taxon>Halanaerobiaceae</taxon>
        <taxon>Halanaerobium</taxon>
    </lineage>
</organism>
<dbReference type="Pfam" id="PF06368">
    <property type="entry name" value="Met_asp_mut_E"/>
    <property type="match status" value="1"/>
</dbReference>
<dbReference type="Gene3D" id="3.90.970.10">
    <property type="match status" value="1"/>
</dbReference>
<dbReference type="KEGG" id="hpk:Hprae_1851"/>
<protein>
    <recommendedName>
        <fullName evidence="4">Glutamate mutase epsilon subunit</fullName>
        <ecNumber evidence="4">5.4.99.1</ecNumber>
    </recommendedName>
    <alternativeName>
        <fullName evidence="4">Glutamate mutase E chain</fullName>
    </alternativeName>
    <alternativeName>
        <fullName evidence="4">Glutamate mutase large subunit</fullName>
    </alternativeName>
    <alternativeName>
        <fullName evidence="4">Methylaspartate mutase</fullName>
    </alternativeName>
</protein>
<dbReference type="UniPathway" id="UPA00561">
    <property type="reaction ID" value="UER00617"/>
</dbReference>
<keyword evidence="3 4" id="KW-0170">Cobalt</keyword>
<comment type="cofactor">
    <cofactor evidence="4">
        <name>adenosylcob(III)alamin</name>
        <dbReference type="ChEBI" id="CHEBI:18408"/>
    </cofactor>
</comment>
<dbReference type="CDD" id="cd00245">
    <property type="entry name" value="Glm_e"/>
    <property type="match status" value="1"/>
</dbReference>
<evidence type="ECO:0000256" key="3">
    <source>
        <dbReference type="ARBA" id="ARBA00023285"/>
    </source>
</evidence>
<comment type="function">
    <text evidence="4">Catalyzes the carbon skeleton rearrangement of L-glutamate to L-threo-3-methylaspartate ((2S,3S)-3-methylaspartate).</text>
</comment>
<dbReference type="InterPro" id="IPR014714">
    <property type="entry name" value="Glu_mut_E_C_dom_sf"/>
</dbReference>
<feature type="binding site" evidence="4">
    <location>
        <position position="66"/>
    </location>
    <ligand>
        <name>L-glutamate</name>
        <dbReference type="ChEBI" id="CHEBI:29985"/>
    </ligand>
</feature>
<dbReference type="HOGENOM" id="CLU_029922_0_0_9"/>
<comment type="similarity">
    <text evidence="4">Belongs to the methylaspartate mutase GlmE subunit family.</text>
</comment>
<gene>
    <name evidence="4" type="primary">glmE</name>
    <name evidence="6" type="ordered locus">Hprae_1851</name>
</gene>
<keyword evidence="5" id="KW-0175">Coiled coil</keyword>
<evidence type="ECO:0000313" key="7">
    <source>
        <dbReference type="Proteomes" id="UP000006866"/>
    </source>
</evidence>
<dbReference type="STRING" id="572479.Hprae_1851"/>